<reference evidence="2" key="1">
    <citation type="submission" date="2020-10" db="EMBL/GenBank/DDBJ databases">
        <authorList>
            <person name="Gilroy R."/>
        </authorList>
    </citation>
    <scope>NUCLEOTIDE SEQUENCE</scope>
    <source>
        <strain evidence="2">7293</strain>
    </source>
</reference>
<reference evidence="2" key="2">
    <citation type="journal article" date="2021" name="PeerJ">
        <title>Extensive microbial diversity within the chicken gut microbiome revealed by metagenomics and culture.</title>
        <authorList>
            <person name="Gilroy R."/>
            <person name="Ravi A."/>
            <person name="Getino M."/>
            <person name="Pursley I."/>
            <person name="Horton D.L."/>
            <person name="Alikhan N.F."/>
            <person name="Baker D."/>
            <person name="Gharbi K."/>
            <person name="Hall N."/>
            <person name="Watson M."/>
            <person name="Adriaenssens E.M."/>
            <person name="Foster-Nyarko E."/>
            <person name="Jarju S."/>
            <person name="Secka A."/>
            <person name="Antonio M."/>
            <person name="Oren A."/>
            <person name="Chaudhuri R.R."/>
            <person name="La Ragione R."/>
            <person name="Hildebrand F."/>
            <person name="Pallen M.J."/>
        </authorList>
    </citation>
    <scope>NUCLEOTIDE SEQUENCE</scope>
    <source>
        <strain evidence="2">7293</strain>
    </source>
</reference>
<evidence type="ECO:0000313" key="2">
    <source>
        <dbReference type="EMBL" id="MBO8436098.1"/>
    </source>
</evidence>
<dbReference type="AlphaFoldDB" id="A0A9D9DYZ7"/>
<keyword evidence="1" id="KW-0472">Membrane</keyword>
<evidence type="ECO:0000256" key="1">
    <source>
        <dbReference type="SAM" id="Phobius"/>
    </source>
</evidence>
<dbReference type="EMBL" id="JADIMT010000051">
    <property type="protein sequence ID" value="MBO8436098.1"/>
    <property type="molecule type" value="Genomic_DNA"/>
</dbReference>
<comment type="caution">
    <text evidence="2">The sequence shown here is derived from an EMBL/GenBank/DDBJ whole genome shotgun (WGS) entry which is preliminary data.</text>
</comment>
<sequence length="91" mass="10055">MLCIIYIALTAFELTAAIAMMKKHRFALLRPLISGFLNGTGIALIALSIIFQEAFMAFDDIFSNSVFMPILMFASVIALLLFFAAAKKCKE</sequence>
<feature type="transmembrane region" description="Helical" evidence="1">
    <location>
        <begin position="28"/>
        <end position="51"/>
    </location>
</feature>
<accession>A0A9D9DYZ7</accession>
<keyword evidence="1" id="KW-0812">Transmembrane</keyword>
<proteinExistence type="predicted"/>
<organism evidence="2 3">
    <name type="scientific">Candidatus Ornithospirochaeta stercoripullorum</name>
    <dbReference type="NCBI Taxonomy" id="2840899"/>
    <lineage>
        <taxon>Bacteria</taxon>
        <taxon>Pseudomonadati</taxon>
        <taxon>Spirochaetota</taxon>
        <taxon>Spirochaetia</taxon>
        <taxon>Spirochaetales</taxon>
        <taxon>Spirochaetaceae</taxon>
        <taxon>Spirochaetaceae incertae sedis</taxon>
        <taxon>Candidatus Ornithospirochaeta</taxon>
    </lineage>
</organism>
<feature type="transmembrane region" description="Helical" evidence="1">
    <location>
        <begin position="66"/>
        <end position="86"/>
    </location>
</feature>
<dbReference type="Proteomes" id="UP000823615">
    <property type="component" value="Unassembled WGS sequence"/>
</dbReference>
<keyword evidence="1" id="KW-1133">Transmembrane helix</keyword>
<gene>
    <name evidence="2" type="ORF">IAA97_03875</name>
</gene>
<name>A0A9D9DYZ7_9SPIO</name>
<evidence type="ECO:0000313" key="3">
    <source>
        <dbReference type="Proteomes" id="UP000823615"/>
    </source>
</evidence>
<protein>
    <submittedName>
        <fullName evidence="2">Uncharacterized protein</fullName>
    </submittedName>
</protein>